<evidence type="ECO:0000256" key="14">
    <source>
        <dbReference type="ARBA" id="ARBA00023180"/>
    </source>
</evidence>
<reference evidence="21" key="1">
    <citation type="submission" date="2025-08" db="UniProtKB">
        <authorList>
            <consortium name="RefSeq"/>
        </authorList>
    </citation>
    <scope>IDENTIFICATION</scope>
</reference>
<evidence type="ECO:0000256" key="4">
    <source>
        <dbReference type="ARBA" id="ARBA00022475"/>
    </source>
</evidence>
<dbReference type="GO" id="GO:0007155">
    <property type="term" value="P:cell adhesion"/>
    <property type="evidence" value="ECO:0007669"/>
    <property type="project" value="UniProtKB-KW"/>
</dbReference>
<feature type="transmembrane region" description="Helical" evidence="17">
    <location>
        <begin position="425"/>
        <end position="448"/>
    </location>
</feature>
<dbReference type="InParanoid" id="A0A6P8I8K0"/>
<dbReference type="Pfam" id="PF21114">
    <property type="entry name" value="DDR1-2_DS-like"/>
    <property type="match status" value="1"/>
</dbReference>
<dbReference type="SMART" id="SM00231">
    <property type="entry name" value="FA58C"/>
    <property type="match status" value="1"/>
</dbReference>
<dbReference type="AlphaFoldDB" id="A0A6P8I8K0"/>
<keyword evidence="9" id="KW-0067">ATP-binding</keyword>
<dbReference type="InterPro" id="IPR048525">
    <property type="entry name" value="DDR1-2_DS-like"/>
</dbReference>
<keyword evidence="7 18" id="KW-0732">Signal</keyword>
<feature type="domain" description="F5/8 type C" evidence="19">
    <location>
        <begin position="29"/>
        <end position="189"/>
    </location>
</feature>
<evidence type="ECO:0000256" key="17">
    <source>
        <dbReference type="SAM" id="Phobius"/>
    </source>
</evidence>
<gene>
    <name evidence="21" type="primary">LOC116299814</name>
</gene>
<evidence type="ECO:0000256" key="10">
    <source>
        <dbReference type="ARBA" id="ARBA00022889"/>
    </source>
</evidence>
<dbReference type="KEGG" id="aten:116299814"/>
<keyword evidence="4" id="KW-1003">Cell membrane</keyword>
<evidence type="ECO:0000256" key="16">
    <source>
        <dbReference type="SAM" id="MobiDB-lite"/>
    </source>
</evidence>
<dbReference type="Gene3D" id="2.60.120.1190">
    <property type="match status" value="1"/>
</dbReference>
<evidence type="ECO:0000313" key="21">
    <source>
        <dbReference type="RefSeq" id="XP_031564383.1"/>
    </source>
</evidence>
<keyword evidence="6 17" id="KW-0812">Transmembrane</keyword>
<dbReference type="InterPro" id="IPR000421">
    <property type="entry name" value="FA58C"/>
</dbReference>
<dbReference type="PANTHER" id="PTHR46806:SF5">
    <property type="entry name" value="F5_8 TYPE C DOMAIN-CONTAINING PROTEIN"/>
    <property type="match status" value="1"/>
</dbReference>
<dbReference type="Gene3D" id="2.60.120.260">
    <property type="entry name" value="Galactose-binding domain-like"/>
    <property type="match status" value="1"/>
</dbReference>
<dbReference type="GeneID" id="116299814"/>
<dbReference type="GO" id="GO:0005524">
    <property type="term" value="F:ATP binding"/>
    <property type="evidence" value="ECO:0007669"/>
    <property type="project" value="UniProtKB-KW"/>
</dbReference>
<evidence type="ECO:0000256" key="11">
    <source>
        <dbReference type="ARBA" id="ARBA00022989"/>
    </source>
</evidence>
<dbReference type="PROSITE" id="PS50022">
    <property type="entry name" value="FA58C_3"/>
    <property type="match status" value="1"/>
</dbReference>
<feature type="compositionally biased region" description="Low complexity" evidence="16">
    <location>
        <begin position="43"/>
        <end position="53"/>
    </location>
</feature>
<keyword evidence="13" id="KW-1015">Disulfide bond</keyword>
<evidence type="ECO:0000259" key="19">
    <source>
        <dbReference type="PROSITE" id="PS50022"/>
    </source>
</evidence>
<dbReference type="Pfam" id="PF00754">
    <property type="entry name" value="F5_F8_type_C"/>
    <property type="match status" value="1"/>
</dbReference>
<keyword evidence="10" id="KW-0130">Cell adhesion</keyword>
<dbReference type="PANTHER" id="PTHR46806">
    <property type="entry name" value="F5/8 TYPE C DOMAIN-CONTAINING PROTEIN"/>
    <property type="match status" value="1"/>
</dbReference>
<proteinExistence type="predicted"/>
<evidence type="ECO:0000256" key="18">
    <source>
        <dbReference type="SAM" id="SignalP"/>
    </source>
</evidence>
<keyword evidence="14" id="KW-0325">Glycoprotein</keyword>
<keyword evidence="8" id="KW-0547">Nucleotide-binding</keyword>
<keyword evidence="11 17" id="KW-1133">Transmembrane helix</keyword>
<dbReference type="GO" id="GO:0012505">
    <property type="term" value="C:endomembrane system"/>
    <property type="evidence" value="ECO:0007669"/>
    <property type="project" value="UniProtKB-SubCell"/>
</dbReference>
<dbReference type="SUPFAM" id="SSF49785">
    <property type="entry name" value="Galactose-binding domain-like"/>
    <property type="match status" value="1"/>
</dbReference>
<dbReference type="InterPro" id="IPR050633">
    <property type="entry name" value="Neuropilin_MCO_CoagFactor"/>
</dbReference>
<feature type="chain" id="PRO_5028432361" evidence="18">
    <location>
        <begin position="23"/>
        <end position="580"/>
    </location>
</feature>
<evidence type="ECO:0000256" key="7">
    <source>
        <dbReference type="ARBA" id="ARBA00022729"/>
    </source>
</evidence>
<evidence type="ECO:0000256" key="1">
    <source>
        <dbReference type="ARBA" id="ARBA00004184"/>
    </source>
</evidence>
<dbReference type="Proteomes" id="UP000515163">
    <property type="component" value="Unplaced"/>
</dbReference>
<dbReference type="GO" id="GO:0038023">
    <property type="term" value="F:signaling receptor activity"/>
    <property type="evidence" value="ECO:0007669"/>
    <property type="project" value="TreeGrafter"/>
</dbReference>
<keyword evidence="20" id="KW-1185">Reference proteome</keyword>
<keyword evidence="5" id="KW-0964">Secreted</keyword>
<comment type="subcellular location">
    <subcellularLocation>
        <location evidence="2">Cell membrane</location>
        <topology evidence="2">Single-pass type I membrane protein</topology>
    </subcellularLocation>
    <subcellularLocation>
        <location evidence="1">Endomembrane system</location>
        <topology evidence="1">Peripheral membrane protein</topology>
    </subcellularLocation>
    <subcellularLocation>
        <location evidence="3">Secreted</location>
    </subcellularLocation>
</comment>
<evidence type="ECO:0000256" key="12">
    <source>
        <dbReference type="ARBA" id="ARBA00023136"/>
    </source>
</evidence>
<dbReference type="OrthoDB" id="6071166at2759"/>
<evidence type="ECO:0000256" key="9">
    <source>
        <dbReference type="ARBA" id="ARBA00022840"/>
    </source>
</evidence>
<feature type="coiled-coil region" evidence="15">
    <location>
        <begin position="483"/>
        <end position="515"/>
    </location>
</feature>
<evidence type="ECO:0000256" key="3">
    <source>
        <dbReference type="ARBA" id="ARBA00004613"/>
    </source>
</evidence>
<protein>
    <submittedName>
        <fullName evidence="21">Discoidin domain-containing receptor 2-like</fullName>
    </submittedName>
</protein>
<evidence type="ECO:0000256" key="8">
    <source>
        <dbReference type="ARBA" id="ARBA00022741"/>
    </source>
</evidence>
<dbReference type="GO" id="GO:0005886">
    <property type="term" value="C:plasma membrane"/>
    <property type="evidence" value="ECO:0007669"/>
    <property type="project" value="UniProtKB-SubCell"/>
</dbReference>
<evidence type="ECO:0000256" key="13">
    <source>
        <dbReference type="ARBA" id="ARBA00023157"/>
    </source>
</evidence>
<evidence type="ECO:0000313" key="20">
    <source>
        <dbReference type="Proteomes" id="UP000515163"/>
    </source>
</evidence>
<dbReference type="InterPro" id="IPR008979">
    <property type="entry name" value="Galactose-bd-like_sf"/>
</dbReference>
<evidence type="ECO:0000256" key="6">
    <source>
        <dbReference type="ARBA" id="ARBA00022692"/>
    </source>
</evidence>
<keyword evidence="15" id="KW-0175">Coiled coil</keyword>
<evidence type="ECO:0000256" key="2">
    <source>
        <dbReference type="ARBA" id="ARBA00004251"/>
    </source>
</evidence>
<evidence type="ECO:0000256" key="15">
    <source>
        <dbReference type="SAM" id="Coils"/>
    </source>
</evidence>
<sequence length="580" mass="66172">MTFIYQNFMLMIFLVMASLVSGNQTITHCNSPLGVSNGSIPDSQLSASSTSDSKLNGPHQGRLTRKVTSTGWCSAEGKIMKEYLEVDLGRDMRISGFASQGIQVWNRTTKGYDAYHVTKFYISYKRSYDEEWRWRQYRENEVTVTLFESNQTEVKRHTLLTPHIARYVRFVVLEGSGNRACFKVELYGCPWTNQDGLLSYRMSQGTGRSNGPGLGDLRDVGYDGRRLSYGTKRGVLSNGLGQLVDGLLGVNAPWNDTVNPAWISWIGWRDRVAEHPTITFKFSSERKFSKIRFHVLNQPGAEKLLFGKVVISFSSDGEYYSWKIVFEPSLEKRKMKNMAFFLDVDLEHNEGKYITCEFKYHGWWVLLSEVEFLSVPINGPSNISNLDIDDNKKKNYTQPPLIPTDIVWDVKESGKPNKGFNGDAILYASIAAGIVGAILLISGIILCLRRKCKRQHHSATSEPLRILNPLKKNSLNRNNDRGARAAKQKLKEIEMEEHESEIDEYSKDIKMKMEDEEDDEEIFCKLNNWKSNYGHSLFKDGYQGETSANLRPESREITLEEEKAEVLAEMRRLSDSSDQL</sequence>
<feature type="region of interest" description="Disordered" evidence="16">
    <location>
        <begin position="43"/>
        <end position="63"/>
    </location>
</feature>
<feature type="signal peptide" evidence="18">
    <location>
        <begin position="1"/>
        <end position="22"/>
    </location>
</feature>
<dbReference type="GO" id="GO:0005576">
    <property type="term" value="C:extracellular region"/>
    <property type="evidence" value="ECO:0007669"/>
    <property type="project" value="UniProtKB-SubCell"/>
</dbReference>
<organism evidence="20 21">
    <name type="scientific">Actinia tenebrosa</name>
    <name type="common">Australian red waratah sea anemone</name>
    <dbReference type="NCBI Taxonomy" id="6105"/>
    <lineage>
        <taxon>Eukaryota</taxon>
        <taxon>Metazoa</taxon>
        <taxon>Cnidaria</taxon>
        <taxon>Anthozoa</taxon>
        <taxon>Hexacorallia</taxon>
        <taxon>Actiniaria</taxon>
        <taxon>Actiniidae</taxon>
        <taxon>Actinia</taxon>
    </lineage>
</organism>
<dbReference type="RefSeq" id="XP_031564383.1">
    <property type="nucleotide sequence ID" value="XM_031708523.1"/>
</dbReference>
<evidence type="ECO:0000256" key="5">
    <source>
        <dbReference type="ARBA" id="ARBA00022525"/>
    </source>
</evidence>
<keyword evidence="12 17" id="KW-0472">Membrane</keyword>
<name>A0A6P8I8K0_ACTTE</name>
<accession>A0A6P8I8K0</accession>